<proteinExistence type="predicted"/>
<keyword evidence="2" id="KW-1185">Reference proteome</keyword>
<accession>A0A1B7MSV9</accession>
<organism evidence="1 2">
    <name type="scientific">Rhizopogon vinicolor AM-OR11-026</name>
    <dbReference type="NCBI Taxonomy" id="1314800"/>
    <lineage>
        <taxon>Eukaryota</taxon>
        <taxon>Fungi</taxon>
        <taxon>Dikarya</taxon>
        <taxon>Basidiomycota</taxon>
        <taxon>Agaricomycotina</taxon>
        <taxon>Agaricomycetes</taxon>
        <taxon>Agaricomycetidae</taxon>
        <taxon>Boletales</taxon>
        <taxon>Suillineae</taxon>
        <taxon>Rhizopogonaceae</taxon>
        <taxon>Rhizopogon</taxon>
    </lineage>
</organism>
<dbReference type="EMBL" id="KV448475">
    <property type="protein sequence ID" value="OAX35704.1"/>
    <property type="molecule type" value="Genomic_DNA"/>
</dbReference>
<evidence type="ECO:0000313" key="2">
    <source>
        <dbReference type="Proteomes" id="UP000092154"/>
    </source>
</evidence>
<dbReference type="InParanoid" id="A0A1B7MSV9"/>
<dbReference type="AlphaFoldDB" id="A0A1B7MSV9"/>
<reference evidence="1 2" key="1">
    <citation type="submission" date="2016-06" db="EMBL/GenBank/DDBJ databases">
        <title>Comparative genomics of the ectomycorrhizal sister species Rhizopogon vinicolor and Rhizopogon vesiculosus (Basidiomycota: Boletales) reveals a divergence of the mating type B locus.</title>
        <authorList>
            <consortium name="DOE Joint Genome Institute"/>
            <person name="Mujic A.B."/>
            <person name="Kuo A."/>
            <person name="Tritt A."/>
            <person name="Lipzen A."/>
            <person name="Chen C."/>
            <person name="Johnson J."/>
            <person name="Sharma A."/>
            <person name="Barry K."/>
            <person name="Grigoriev I.V."/>
            <person name="Spatafora J.W."/>
        </authorList>
    </citation>
    <scope>NUCLEOTIDE SEQUENCE [LARGE SCALE GENOMIC DNA]</scope>
    <source>
        <strain evidence="1 2">AM-OR11-026</strain>
    </source>
</reference>
<evidence type="ECO:0000313" key="1">
    <source>
        <dbReference type="EMBL" id="OAX35704.1"/>
    </source>
</evidence>
<dbReference type="Proteomes" id="UP000092154">
    <property type="component" value="Unassembled WGS sequence"/>
</dbReference>
<name>A0A1B7MSV9_9AGAM</name>
<gene>
    <name evidence="1" type="ORF">K503DRAFT_858436</name>
</gene>
<protein>
    <submittedName>
        <fullName evidence="1">Uncharacterized protein</fullName>
    </submittedName>
</protein>
<sequence>MLGIPNCGISHGELNGHPRSTLTPLDQGCAYLEHFLWSIRSLTWCTFERRREEEDVKNGLYSRRDGFCEKEEERLEEHISEKSSASWCKREIIVQQNGTEYE</sequence>